<dbReference type="Pfam" id="PF13439">
    <property type="entry name" value="Glyco_transf_4"/>
    <property type="match status" value="1"/>
</dbReference>
<accession>A0A2K8UGD5</accession>
<dbReference type="Pfam" id="PF13692">
    <property type="entry name" value="Glyco_trans_1_4"/>
    <property type="match status" value="1"/>
</dbReference>
<sequence length="383" mass="40938">MRVAHVITGLELGGAEMMLCKLLATLDRTAFEPLVVSLVAPGPMGARIAALGIRVETLQMRRGLPSPGGLLRLVRLLRGFRPDLIQTWMYHADLLGALVRPLIGRGPCRPSLVWNIRQSDLDPRQSRRATRLVARFNGLLSHLAPERIICCSQRAREVHRALGYREASLIVIPNGFDLERFRPDPAARTGLRSDLGIPAAAPFLGLVARLDPQKDVPTFLRTAALVRSARPECRFLLCGQGMDEGNQALGAWIAAAGLGGAISLLGPRSDTPRVFAALDLLVSSSAYGEGFPNVLGEAMACGVPCAVTDVGDSRLIVGDTGASVVPRDPAALAGAILRLLDEGPQSLVRRGAAARARIAADYALASIAARYADLYQSLRRGTD</sequence>
<dbReference type="AlphaFoldDB" id="A0A2K8UGD5"/>
<gene>
    <name evidence="2" type="ORF">THSYN_28765</name>
</gene>
<dbReference type="PANTHER" id="PTHR12526:SF630">
    <property type="entry name" value="GLYCOSYLTRANSFERASE"/>
    <property type="match status" value="1"/>
</dbReference>
<proteinExistence type="predicted"/>
<dbReference type="Gene3D" id="3.40.50.2000">
    <property type="entry name" value="Glycogen Phosphorylase B"/>
    <property type="match status" value="2"/>
</dbReference>
<organism evidence="2 3">
    <name type="scientific">Candidatus Thiodictyon syntrophicum</name>
    <dbReference type="NCBI Taxonomy" id="1166950"/>
    <lineage>
        <taxon>Bacteria</taxon>
        <taxon>Pseudomonadati</taxon>
        <taxon>Pseudomonadota</taxon>
        <taxon>Gammaproteobacteria</taxon>
        <taxon>Chromatiales</taxon>
        <taxon>Chromatiaceae</taxon>
        <taxon>Thiodictyon</taxon>
    </lineage>
</organism>
<evidence type="ECO:0000313" key="3">
    <source>
        <dbReference type="Proteomes" id="UP000232638"/>
    </source>
</evidence>
<dbReference type="EMBL" id="CP020370">
    <property type="protein sequence ID" value="AUB84529.1"/>
    <property type="molecule type" value="Genomic_DNA"/>
</dbReference>
<feature type="domain" description="Glycosyltransferase subfamily 4-like N-terminal" evidence="1">
    <location>
        <begin position="13"/>
        <end position="180"/>
    </location>
</feature>
<dbReference type="InterPro" id="IPR028098">
    <property type="entry name" value="Glyco_trans_4-like_N"/>
</dbReference>
<evidence type="ECO:0000259" key="1">
    <source>
        <dbReference type="Pfam" id="PF13439"/>
    </source>
</evidence>
<keyword evidence="3" id="KW-1185">Reference proteome</keyword>
<dbReference type="SUPFAM" id="SSF53756">
    <property type="entry name" value="UDP-Glycosyltransferase/glycogen phosphorylase"/>
    <property type="match status" value="1"/>
</dbReference>
<dbReference type="PANTHER" id="PTHR12526">
    <property type="entry name" value="GLYCOSYLTRANSFERASE"/>
    <property type="match status" value="1"/>
</dbReference>
<dbReference type="GO" id="GO:0016757">
    <property type="term" value="F:glycosyltransferase activity"/>
    <property type="evidence" value="ECO:0007669"/>
    <property type="project" value="UniProtKB-ARBA"/>
</dbReference>
<dbReference type="KEGG" id="tsy:THSYN_28765"/>
<reference evidence="2 3" key="1">
    <citation type="submission" date="2017-03" db="EMBL/GenBank/DDBJ databases">
        <title>Complete genome sequence of Candidatus 'Thiodictyon syntrophicum' sp. nov. strain Cad16T, a photolithoautotroph purple sulfur bacterium isolated from an alpine meromictic lake.</title>
        <authorList>
            <person name="Luedin S.M."/>
            <person name="Pothier J.F."/>
            <person name="Danza F."/>
            <person name="Storelli N."/>
            <person name="Wittwer M."/>
            <person name="Tonolla M."/>
        </authorList>
    </citation>
    <scope>NUCLEOTIDE SEQUENCE [LARGE SCALE GENOMIC DNA]</scope>
    <source>
        <strain evidence="2 3">Cad16T</strain>
    </source>
</reference>
<dbReference type="OrthoDB" id="9777346at2"/>
<dbReference type="RefSeq" id="WP_100922178.1">
    <property type="nucleotide sequence ID" value="NZ_CP020370.1"/>
</dbReference>
<name>A0A2K8UGD5_9GAMM</name>
<dbReference type="Proteomes" id="UP000232638">
    <property type="component" value="Chromosome"/>
</dbReference>
<protein>
    <recommendedName>
        <fullName evidence="1">Glycosyltransferase subfamily 4-like N-terminal domain-containing protein</fullName>
    </recommendedName>
</protein>
<evidence type="ECO:0000313" key="2">
    <source>
        <dbReference type="EMBL" id="AUB84529.1"/>
    </source>
</evidence>